<name>A0A0G4EMT9_VITBC</name>
<reference evidence="2 3" key="1">
    <citation type="submission" date="2014-11" db="EMBL/GenBank/DDBJ databases">
        <authorList>
            <person name="Zhu J."/>
            <person name="Qi W."/>
            <person name="Song R."/>
        </authorList>
    </citation>
    <scope>NUCLEOTIDE SEQUENCE [LARGE SCALE GENOMIC DNA]</scope>
</reference>
<feature type="region of interest" description="Disordered" evidence="1">
    <location>
        <begin position="71"/>
        <end position="108"/>
    </location>
</feature>
<dbReference type="Proteomes" id="UP000041254">
    <property type="component" value="Unassembled WGS sequence"/>
</dbReference>
<evidence type="ECO:0000313" key="3">
    <source>
        <dbReference type="Proteomes" id="UP000041254"/>
    </source>
</evidence>
<dbReference type="VEuPathDB" id="CryptoDB:Vbra_5272"/>
<gene>
    <name evidence="2" type="ORF">Vbra_5272</name>
</gene>
<accession>A0A0G4EMT9</accession>
<evidence type="ECO:0000256" key="1">
    <source>
        <dbReference type="SAM" id="MobiDB-lite"/>
    </source>
</evidence>
<dbReference type="AlphaFoldDB" id="A0A0G4EMT9"/>
<dbReference type="InParanoid" id="A0A0G4EMT9"/>
<sequence>MKAAHRTSSYSYIGRKLGSFANRVVYAPTASADLERKKAEAEADVAWSPGQADKTNERFSPLRGGVASAVKNTLPQRSNTPVSSVSTSDGASVASDSASTGHIHVHQPDGKAIRLPQSAIIMERMWDATYLKTPVVGILDTIMQYSLLFVPRPDRWFRGTRCPFLAMWTSECTAPCVFRGPQTTGRWTTVMAMDECAERMARVRPPNPYDW</sequence>
<evidence type="ECO:0000313" key="2">
    <source>
        <dbReference type="EMBL" id="CEL98486.1"/>
    </source>
</evidence>
<dbReference type="EMBL" id="CDMY01000271">
    <property type="protein sequence ID" value="CEL98486.1"/>
    <property type="molecule type" value="Genomic_DNA"/>
</dbReference>
<proteinExistence type="predicted"/>
<keyword evidence="3" id="KW-1185">Reference proteome</keyword>
<feature type="compositionally biased region" description="Low complexity" evidence="1">
    <location>
        <begin position="82"/>
        <end position="101"/>
    </location>
</feature>
<organism evidence="2 3">
    <name type="scientific">Vitrella brassicaformis (strain CCMP3155)</name>
    <dbReference type="NCBI Taxonomy" id="1169540"/>
    <lineage>
        <taxon>Eukaryota</taxon>
        <taxon>Sar</taxon>
        <taxon>Alveolata</taxon>
        <taxon>Colpodellida</taxon>
        <taxon>Vitrellaceae</taxon>
        <taxon>Vitrella</taxon>
    </lineage>
</organism>
<feature type="compositionally biased region" description="Polar residues" evidence="1">
    <location>
        <begin position="71"/>
        <end position="81"/>
    </location>
</feature>
<protein>
    <submittedName>
        <fullName evidence="2">Uncharacterized protein</fullName>
    </submittedName>
</protein>